<feature type="domain" description="PdxS/SNZ N-terminal" evidence="5">
    <location>
        <begin position="83"/>
        <end position="150"/>
    </location>
</feature>
<dbReference type="EMBL" id="CAJGYO010000015">
    <property type="protein sequence ID" value="CAD6269333.1"/>
    <property type="molecule type" value="Genomic_DNA"/>
</dbReference>
<dbReference type="GO" id="GO:0016843">
    <property type="term" value="F:amine-lyase activity"/>
    <property type="evidence" value="ECO:0007669"/>
    <property type="project" value="TreeGrafter"/>
</dbReference>
<comment type="caution">
    <text evidence="6">The sequence shown here is derived from an EMBL/GenBank/DDBJ whole genome shotgun (WGS) entry which is preliminary data.</text>
</comment>
<dbReference type="GO" id="GO:0006520">
    <property type="term" value="P:amino acid metabolic process"/>
    <property type="evidence" value="ECO:0007669"/>
    <property type="project" value="TreeGrafter"/>
</dbReference>
<dbReference type="AlphaFoldDB" id="A0A811RH34"/>
<dbReference type="Gene3D" id="3.20.20.70">
    <property type="entry name" value="Aldolase class I"/>
    <property type="match status" value="1"/>
</dbReference>
<dbReference type="OrthoDB" id="1931010at2759"/>
<dbReference type="InterPro" id="IPR013785">
    <property type="entry name" value="Aldolase_TIM"/>
</dbReference>
<dbReference type="PANTHER" id="PTHR31829:SF0">
    <property type="entry name" value="PYRIDOXAL 5'-PHOSPHATE SYNTHASE SUBUNIT SNZ1-RELATED"/>
    <property type="match status" value="1"/>
</dbReference>
<comment type="function">
    <text evidence="3">Catalyzes the formation of pyridoxal 5'-phosphate from ribose 5-phosphate (RBP), glyceraldehyde 3-phosphate (G3P) and ammonia. The ammonia is provided by PDX2. Can also use ribulose 5-phosphate and dihydroxyacetone phosphate as substrates, resulting from enzyme-catalyzed isomerization of RBP and G3P, respectively. Also plays an indirect role in resistance to singlet oxygen-generating photosensitizers.</text>
</comment>
<keyword evidence="2" id="KW-0456">Lyase</keyword>
<evidence type="ECO:0000256" key="3">
    <source>
        <dbReference type="ARBA" id="ARBA00037142"/>
    </source>
</evidence>
<dbReference type="PROSITE" id="PS51129">
    <property type="entry name" value="PDXS_SNZ_2"/>
    <property type="match status" value="1"/>
</dbReference>
<sequence length="152" mass="16372">MAIDAASHASANANLVAASVGANAVQRYVPPHWRDRARTSSPSPTPMTHTLIHNSVVMAYDNNDAALLALSLQPKAVGVDYVDKSKALHKVREGAAMIRTKGKAGMGNVVKAVHHVCSIMGNIRALRDMDDDEVFAYAKRIAVPYNLIMQNP</sequence>
<dbReference type="InterPro" id="IPR001852">
    <property type="entry name" value="PdxS/SNZ"/>
</dbReference>
<evidence type="ECO:0000256" key="4">
    <source>
        <dbReference type="PROSITE-ProRule" id="PRU00481"/>
    </source>
</evidence>
<dbReference type="GO" id="GO:0042823">
    <property type="term" value="P:pyridoxal phosphate biosynthetic process"/>
    <property type="evidence" value="ECO:0007669"/>
    <property type="project" value="InterPro"/>
</dbReference>
<keyword evidence="7" id="KW-1185">Reference proteome</keyword>
<evidence type="ECO:0000259" key="5">
    <source>
        <dbReference type="Pfam" id="PF01680"/>
    </source>
</evidence>
<evidence type="ECO:0000313" key="7">
    <source>
        <dbReference type="Proteomes" id="UP000604825"/>
    </source>
</evidence>
<accession>A0A811RH34</accession>
<dbReference type="PANTHER" id="PTHR31829">
    <property type="entry name" value="PYRIDOXAL 5'-PHOSPHATE SYNTHASE SUBUNIT SNZ1-RELATED"/>
    <property type="match status" value="1"/>
</dbReference>
<protein>
    <recommendedName>
        <fullName evidence="5">PdxS/SNZ N-terminal domain-containing protein</fullName>
    </recommendedName>
</protein>
<reference evidence="6" key="1">
    <citation type="submission" date="2020-10" db="EMBL/GenBank/DDBJ databases">
        <authorList>
            <person name="Han B."/>
            <person name="Lu T."/>
            <person name="Zhao Q."/>
            <person name="Huang X."/>
            <person name="Zhao Y."/>
        </authorList>
    </citation>
    <scope>NUCLEOTIDE SEQUENCE</scope>
</reference>
<name>A0A811RH34_9POAL</name>
<dbReference type="Proteomes" id="UP000604825">
    <property type="component" value="Unassembled WGS sequence"/>
</dbReference>
<evidence type="ECO:0000256" key="1">
    <source>
        <dbReference type="ARBA" id="ARBA00007281"/>
    </source>
</evidence>
<dbReference type="InterPro" id="IPR033755">
    <property type="entry name" value="PdxS/SNZ_N"/>
</dbReference>
<evidence type="ECO:0000313" key="6">
    <source>
        <dbReference type="EMBL" id="CAD6269333.1"/>
    </source>
</evidence>
<evidence type="ECO:0000256" key="2">
    <source>
        <dbReference type="ARBA" id="ARBA00023239"/>
    </source>
</evidence>
<comment type="similarity">
    <text evidence="1 4">Belongs to the PdxS/SNZ family.</text>
</comment>
<organism evidence="6 7">
    <name type="scientific">Miscanthus lutarioriparius</name>
    <dbReference type="NCBI Taxonomy" id="422564"/>
    <lineage>
        <taxon>Eukaryota</taxon>
        <taxon>Viridiplantae</taxon>
        <taxon>Streptophyta</taxon>
        <taxon>Embryophyta</taxon>
        <taxon>Tracheophyta</taxon>
        <taxon>Spermatophyta</taxon>
        <taxon>Magnoliopsida</taxon>
        <taxon>Liliopsida</taxon>
        <taxon>Poales</taxon>
        <taxon>Poaceae</taxon>
        <taxon>PACMAD clade</taxon>
        <taxon>Panicoideae</taxon>
        <taxon>Andropogonodae</taxon>
        <taxon>Andropogoneae</taxon>
        <taxon>Saccharinae</taxon>
        <taxon>Miscanthus</taxon>
    </lineage>
</organism>
<proteinExistence type="inferred from homology"/>
<dbReference type="Pfam" id="PF01680">
    <property type="entry name" value="SOR_SNZ"/>
    <property type="match status" value="1"/>
</dbReference>
<dbReference type="GO" id="GO:0008615">
    <property type="term" value="P:pyridoxine biosynthetic process"/>
    <property type="evidence" value="ECO:0007669"/>
    <property type="project" value="TreeGrafter"/>
</dbReference>
<gene>
    <name evidence="6" type="ORF">NCGR_LOCUS52637</name>
</gene>